<dbReference type="Proteomes" id="UP000085678">
    <property type="component" value="Unplaced"/>
</dbReference>
<evidence type="ECO:0000256" key="7">
    <source>
        <dbReference type="ARBA" id="ARBA00023242"/>
    </source>
</evidence>
<dbReference type="OrthoDB" id="5983017at2759"/>
<evidence type="ECO:0000259" key="9">
    <source>
        <dbReference type="Pfam" id="PF13359"/>
    </source>
</evidence>
<proteinExistence type="inferred from homology"/>
<dbReference type="KEGG" id="lak:106154219"/>
<dbReference type="AlphaFoldDB" id="A0A1S3HD67"/>
<keyword evidence="4" id="KW-0540">Nuclease</keyword>
<evidence type="ECO:0000256" key="3">
    <source>
        <dbReference type="ARBA" id="ARBA00006958"/>
    </source>
</evidence>
<keyword evidence="7" id="KW-0539">Nucleus</keyword>
<dbReference type="GO" id="GO:0004518">
    <property type="term" value="F:nuclease activity"/>
    <property type="evidence" value="ECO:0007669"/>
    <property type="project" value="UniProtKB-KW"/>
</dbReference>
<evidence type="ECO:0000256" key="6">
    <source>
        <dbReference type="ARBA" id="ARBA00022801"/>
    </source>
</evidence>
<comment type="subcellular location">
    <subcellularLocation>
        <location evidence="2">Nucleus</location>
    </subcellularLocation>
</comment>
<dbReference type="PANTHER" id="PTHR22930">
    <property type="match status" value="1"/>
</dbReference>
<sequence length="440" mass="51034">MLSMCTVLLSLFLYKILDFGRPEHSVVVASQSRHGRLRQRAAARRLRRLVRFNQIQAAQKLKFLVTILQCASVYMSPDRGVWSHERNQEFFYYTVMRTYTESQWVENFRMSQGTFRLLCDRLRPQLQRQNTIMRQAISVELQVAVAIWVLGSNSEYRVISQLFGIGKSTLCRIVHDFCTAVVRMMKEDYIVFPKGEELRRVVESYKAKWGFPCAAGAIDGTHIPILAPSKNPNDYYNRKGWHSVILQAVVNDRYEITDIYAGWPGRVHDARVFSNSGIFRSGLDGTIFNTMPTVEVEGHPTPTVLLGDPAYPLLPWLMKPFSDNGRLSKEELSFNFFLSRARMTVENTFGRLKGRWRCLLKRLDMNLKNVVHTIMACCILHNLCERERDPFRGQWLEDVQQANERFAQPRVGQVVRQDIPRGDITRAFLVRHFTSHPPNR</sequence>
<dbReference type="GO" id="GO:0016787">
    <property type="term" value="F:hydrolase activity"/>
    <property type="evidence" value="ECO:0007669"/>
    <property type="project" value="UniProtKB-KW"/>
</dbReference>
<dbReference type="PANTHER" id="PTHR22930:SF85">
    <property type="entry name" value="GH03217P-RELATED"/>
    <property type="match status" value="1"/>
</dbReference>
<dbReference type="Pfam" id="PF13359">
    <property type="entry name" value="DDE_Tnp_4"/>
    <property type="match status" value="1"/>
</dbReference>
<dbReference type="RefSeq" id="XP_013383945.1">
    <property type="nucleotide sequence ID" value="XM_013528491.2"/>
</dbReference>
<keyword evidence="8" id="KW-0732">Signal</keyword>
<evidence type="ECO:0000256" key="1">
    <source>
        <dbReference type="ARBA" id="ARBA00001968"/>
    </source>
</evidence>
<name>A0A1S3HD67_LINAN</name>
<feature type="signal peptide" evidence="8">
    <location>
        <begin position="1"/>
        <end position="20"/>
    </location>
</feature>
<evidence type="ECO:0000256" key="4">
    <source>
        <dbReference type="ARBA" id="ARBA00022722"/>
    </source>
</evidence>
<keyword evidence="11" id="KW-1185">Reference proteome</keyword>
<keyword evidence="6" id="KW-0378">Hydrolase</keyword>
<gene>
    <name evidence="12" type="primary">LOC106154219</name>
</gene>
<evidence type="ECO:0000313" key="11">
    <source>
        <dbReference type="Proteomes" id="UP000085678"/>
    </source>
</evidence>
<evidence type="ECO:0000259" key="10">
    <source>
        <dbReference type="Pfam" id="PF26138"/>
    </source>
</evidence>
<dbReference type="InterPro" id="IPR027806">
    <property type="entry name" value="HARBI1_dom"/>
</dbReference>
<dbReference type="InterPro" id="IPR058353">
    <property type="entry name" value="DUF8040"/>
</dbReference>
<dbReference type="InterPro" id="IPR045249">
    <property type="entry name" value="HARBI1-like"/>
</dbReference>
<organism evidence="11 12">
    <name type="scientific">Lingula anatina</name>
    <name type="common">Brachiopod</name>
    <name type="synonym">Lingula unguis</name>
    <dbReference type="NCBI Taxonomy" id="7574"/>
    <lineage>
        <taxon>Eukaryota</taxon>
        <taxon>Metazoa</taxon>
        <taxon>Spiralia</taxon>
        <taxon>Lophotrochozoa</taxon>
        <taxon>Brachiopoda</taxon>
        <taxon>Linguliformea</taxon>
        <taxon>Lingulata</taxon>
        <taxon>Lingulida</taxon>
        <taxon>Linguloidea</taxon>
        <taxon>Lingulidae</taxon>
        <taxon>Lingula</taxon>
    </lineage>
</organism>
<feature type="chain" id="PRO_5010168111" evidence="8">
    <location>
        <begin position="21"/>
        <end position="440"/>
    </location>
</feature>
<dbReference type="GeneID" id="106154219"/>
<evidence type="ECO:0000313" key="12">
    <source>
        <dbReference type="RefSeq" id="XP_013383945.1"/>
    </source>
</evidence>
<evidence type="ECO:0000256" key="8">
    <source>
        <dbReference type="SAM" id="SignalP"/>
    </source>
</evidence>
<protein>
    <submittedName>
        <fullName evidence="12">Protein ANTAGONIST OF LIKE HETEROCHROMATIN PROTEIN 1-like</fullName>
    </submittedName>
</protein>
<keyword evidence="5" id="KW-0479">Metal-binding</keyword>
<dbReference type="GO" id="GO:0046872">
    <property type="term" value="F:metal ion binding"/>
    <property type="evidence" value="ECO:0007669"/>
    <property type="project" value="UniProtKB-KW"/>
</dbReference>
<dbReference type="GO" id="GO:0005634">
    <property type="term" value="C:nucleus"/>
    <property type="evidence" value="ECO:0007669"/>
    <property type="project" value="UniProtKB-SubCell"/>
</dbReference>
<evidence type="ECO:0000256" key="5">
    <source>
        <dbReference type="ARBA" id="ARBA00022723"/>
    </source>
</evidence>
<dbReference type="FunCoup" id="A0A1S3HD67">
    <property type="interactions" value="1"/>
</dbReference>
<feature type="domain" description="DUF8040" evidence="10">
    <location>
        <begin position="101"/>
        <end position="182"/>
    </location>
</feature>
<dbReference type="Pfam" id="PF26138">
    <property type="entry name" value="DUF8040"/>
    <property type="match status" value="1"/>
</dbReference>
<comment type="cofactor">
    <cofactor evidence="1">
        <name>a divalent metal cation</name>
        <dbReference type="ChEBI" id="CHEBI:60240"/>
    </cofactor>
</comment>
<feature type="domain" description="DDE Tnp4" evidence="9">
    <location>
        <begin position="218"/>
        <end position="382"/>
    </location>
</feature>
<reference evidence="12" key="1">
    <citation type="submission" date="2025-08" db="UniProtKB">
        <authorList>
            <consortium name="RefSeq"/>
        </authorList>
    </citation>
    <scope>IDENTIFICATION</scope>
    <source>
        <tissue evidence="12">Gonads</tissue>
    </source>
</reference>
<evidence type="ECO:0000256" key="2">
    <source>
        <dbReference type="ARBA" id="ARBA00004123"/>
    </source>
</evidence>
<accession>A0A1S3HD67</accession>
<comment type="similarity">
    <text evidence="3">Belongs to the HARBI1 family.</text>
</comment>
<dbReference type="InParanoid" id="A0A1S3HD67"/>